<dbReference type="PANTHER" id="PTHR32294:SF4">
    <property type="entry name" value="ERROR-PRONE DNA POLYMERASE"/>
    <property type="match status" value="1"/>
</dbReference>
<keyword evidence="5 13" id="KW-0963">Cytoplasm</keyword>
<feature type="compositionally biased region" description="Basic and acidic residues" evidence="14">
    <location>
        <begin position="1072"/>
        <end position="1087"/>
    </location>
</feature>
<evidence type="ECO:0000256" key="11">
    <source>
        <dbReference type="ARBA" id="ARBA00023204"/>
    </source>
</evidence>
<keyword evidence="8 13" id="KW-0235">DNA replication</keyword>
<evidence type="ECO:0000256" key="5">
    <source>
        <dbReference type="ARBA" id="ARBA00022490"/>
    </source>
</evidence>
<evidence type="ECO:0000259" key="15">
    <source>
        <dbReference type="SMART" id="SM00481"/>
    </source>
</evidence>
<dbReference type="EC" id="2.7.7.7" evidence="3 13"/>
<comment type="similarity">
    <text evidence="2 13">Belongs to the DNA polymerase type-C family. DnaE2 subfamily.</text>
</comment>
<dbReference type="CDD" id="cd04485">
    <property type="entry name" value="DnaE_OBF"/>
    <property type="match status" value="1"/>
</dbReference>
<dbReference type="InterPro" id="IPR029460">
    <property type="entry name" value="DNAPol_HHH"/>
</dbReference>
<accession>A0A1H3E669</accession>
<reference evidence="17" key="1">
    <citation type="submission" date="2016-10" db="EMBL/GenBank/DDBJ databases">
        <authorList>
            <person name="Varghese N."/>
            <person name="Submissions S."/>
        </authorList>
    </citation>
    <scope>NUCLEOTIDE SEQUENCE [LARGE SCALE GENOMIC DNA]</scope>
    <source>
        <strain evidence="17">DSM 10014</strain>
    </source>
</reference>
<dbReference type="InterPro" id="IPR016195">
    <property type="entry name" value="Pol/histidinol_Pase-like"/>
</dbReference>
<evidence type="ECO:0000256" key="4">
    <source>
        <dbReference type="ARBA" id="ARBA00017273"/>
    </source>
</evidence>
<evidence type="ECO:0000256" key="9">
    <source>
        <dbReference type="ARBA" id="ARBA00022763"/>
    </source>
</evidence>
<evidence type="ECO:0000256" key="3">
    <source>
        <dbReference type="ARBA" id="ARBA00012417"/>
    </source>
</evidence>
<dbReference type="Pfam" id="PF17657">
    <property type="entry name" value="DNA_pol3_finger"/>
    <property type="match status" value="1"/>
</dbReference>
<dbReference type="InterPro" id="IPR011708">
    <property type="entry name" value="DNA_pol3_alpha_NTPase_dom"/>
</dbReference>
<feature type="region of interest" description="Disordered" evidence="14">
    <location>
        <begin position="1050"/>
        <end position="1087"/>
    </location>
</feature>
<comment type="function">
    <text evidence="13">DNA polymerase involved in damage-induced mutagenesis and translesion synthesis (TLS). It is not the major replicative DNA polymerase.</text>
</comment>
<dbReference type="GO" id="GO:0008408">
    <property type="term" value="F:3'-5' exonuclease activity"/>
    <property type="evidence" value="ECO:0007669"/>
    <property type="project" value="InterPro"/>
</dbReference>
<name>A0A1H3E669_9RHOB</name>
<proteinExistence type="inferred from homology"/>
<dbReference type="Pfam" id="PF01336">
    <property type="entry name" value="tRNA_anti-codon"/>
    <property type="match status" value="1"/>
</dbReference>
<feature type="domain" description="Polymerase/histidinol phosphatase N-terminal" evidence="15">
    <location>
        <begin position="13"/>
        <end position="89"/>
    </location>
</feature>
<dbReference type="RefSeq" id="WP_074637813.1">
    <property type="nucleotide sequence ID" value="NZ_CP160850.1"/>
</dbReference>
<comment type="catalytic activity">
    <reaction evidence="12 13">
        <text>DNA(n) + a 2'-deoxyribonucleoside 5'-triphosphate = DNA(n+1) + diphosphate</text>
        <dbReference type="Rhea" id="RHEA:22508"/>
        <dbReference type="Rhea" id="RHEA-COMP:17339"/>
        <dbReference type="Rhea" id="RHEA-COMP:17340"/>
        <dbReference type="ChEBI" id="CHEBI:33019"/>
        <dbReference type="ChEBI" id="CHEBI:61560"/>
        <dbReference type="ChEBI" id="CHEBI:173112"/>
        <dbReference type="EC" id="2.7.7.7"/>
    </reaction>
</comment>
<dbReference type="HAMAP" id="MF_01902">
    <property type="entry name" value="DNApol_error_prone"/>
    <property type="match status" value="1"/>
</dbReference>
<gene>
    <name evidence="13" type="primary">dnaE2</name>
    <name evidence="16" type="ORF">SAMN04488041_1165</name>
</gene>
<keyword evidence="6 13" id="KW-0808">Transferase</keyword>
<dbReference type="PANTHER" id="PTHR32294">
    <property type="entry name" value="DNA POLYMERASE III SUBUNIT ALPHA"/>
    <property type="match status" value="1"/>
</dbReference>
<dbReference type="Pfam" id="PF02811">
    <property type="entry name" value="PHP"/>
    <property type="match status" value="1"/>
</dbReference>
<keyword evidence="10 13" id="KW-0239">DNA-directed DNA polymerase</keyword>
<dbReference type="Gene3D" id="1.10.150.870">
    <property type="match status" value="1"/>
</dbReference>
<dbReference type="Proteomes" id="UP000183076">
    <property type="component" value="Unassembled WGS sequence"/>
</dbReference>
<evidence type="ECO:0000256" key="8">
    <source>
        <dbReference type="ARBA" id="ARBA00022705"/>
    </source>
</evidence>
<dbReference type="Pfam" id="PF14579">
    <property type="entry name" value="HHH_6"/>
    <property type="match status" value="1"/>
</dbReference>
<dbReference type="InterPro" id="IPR040982">
    <property type="entry name" value="DNA_pol3_finger"/>
</dbReference>
<organism evidence="16 17">
    <name type="scientific">Sulfitobacter pontiacus</name>
    <dbReference type="NCBI Taxonomy" id="60137"/>
    <lineage>
        <taxon>Bacteria</taxon>
        <taxon>Pseudomonadati</taxon>
        <taxon>Pseudomonadota</taxon>
        <taxon>Alphaproteobacteria</taxon>
        <taxon>Rhodobacterales</taxon>
        <taxon>Roseobacteraceae</taxon>
        <taxon>Sulfitobacter</taxon>
    </lineage>
</organism>
<dbReference type="SUPFAM" id="SSF89550">
    <property type="entry name" value="PHP domain-like"/>
    <property type="match status" value="1"/>
</dbReference>
<dbReference type="InterPro" id="IPR004805">
    <property type="entry name" value="DnaE2/DnaE/PolC"/>
</dbReference>
<dbReference type="GO" id="GO:0003887">
    <property type="term" value="F:DNA-directed DNA polymerase activity"/>
    <property type="evidence" value="ECO:0007669"/>
    <property type="project" value="UniProtKB-UniRule"/>
</dbReference>
<dbReference type="InterPro" id="IPR003141">
    <property type="entry name" value="Pol/His_phosphatase_N"/>
</dbReference>
<dbReference type="GO" id="GO:0005737">
    <property type="term" value="C:cytoplasm"/>
    <property type="evidence" value="ECO:0007669"/>
    <property type="project" value="UniProtKB-SubCell"/>
</dbReference>
<dbReference type="GO" id="GO:0006260">
    <property type="term" value="P:DNA replication"/>
    <property type="evidence" value="ECO:0007669"/>
    <property type="project" value="UniProtKB-KW"/>
</dbReference>
<evidence type="ECO:0000256" key="7">
    <source>
        <dbReference type="ARBA" id="ARBA00022695"/>
    </source>
</evidence>
<dbReference type="GO" id="GO:0006281">
    <property type="term" value="P:DNA repair"/>
    <property type="evidence" value="ECO:0007669"/>
    <property type="project" value="UniProtKB-UniRule"/>
</dbReference>
<keyword evidence="7 13" id="KW-0548">Nucleotidyltransferase</keyword>
<keyword evidence="9 13" id="KW-0227">DNA damage</keyword>
<dbReference type="CDD" id="cd07434">
    <property type="entry name" value="PHP_PolIIIA_DnaE2"/>
    <property type="match status" value="1"/>
</dbReference>
<evidence type="ECO:0000256" key="6">
    <source>
        <dbReference type="ARBA" id="ARBA00022679"/>
    </source>
</evidence>
<evidence type="ECO:0000256" key="10">
    <source>
        <dbReference type="ARBA" id="ARBA00022932"/>
    </source>
</evidence>
<dbReference type="Pfam" id="PF07733">
    <property type="entry name" value="DNA_pol3_alpha"/>
    <property type="match status" value="1"/>
</dbReference>
<dbReference type="InterPro" id="IPR004365">
    <property type="entry name" value="NA-bd_OB_tRNA"/>
</dbReference>
<sequence length="1087" mass="119845">MKARNPSLDPGYAELCCTSNFTFLRGASHPEELVSRAAQLGLNALAITDHNSLAGVVRAYSALKELRRELGADAPLPRLVIGARLILRDSDTHWVALPHDREAYARLTRLLTLGKRRAPKGACYLDLPDLVQGCAGMSLIAVPQASLKASQPDIATLKKHFPADVFVGVAPRYDGSDQRYFDACATLAHRTAAPMVAVGDVLMHHGARRQLADVLTCLRHNITIDQIGTRALPNAEKRLKPEADMKRLFARHPAALRRTTQIAARSSFCLSELSYDYPDEIADNETPQDRLARLASEGLKVRYPKGAPARAIAQMEKELALVKTLDFPAYFLTVHDIVQFARSKGILCQGRGSAANSILCYLLGITDVSPETITMVVERFVSEHRGEPPDIDVDFEHERREEVIQHIYAKYGRHRAGLCATVIHFRSRAAISEVGKVMGLSKDVTANLSGQIWGTSNGGPDPERVKQLGLDLSEPRLALTIKLIGEIIGFPRHLSQHVGGFVITKGRLDELCPIENAAMDDRTIIEWDKDDIDALNILKVDILSLGMLTCIRKSFDLIAQHGGKEYSIASIPQDDAQTYDMLCVADAIGVFQVESRAQMNFLPRMKPRELYDLVIEVAIVRPGPIQGGMVHPYINRRQGNEAVVFPSKELEDVLGKTLGVPLFQEQAMQIAVVAAGFLPSEADQLRRSMATFRRMGTIGQLRDKFINGMLARGYEKAFAENCFSQIEGFGEYGFPESHAAAFAMLAYVSAWLKCHHPAAFACGLLNAQPMGFYAPAQIVRDAREHHIEVRPVCVNTSEWDNTLEKRSDGALALRLGFRQIKGFREEDAGWIVAARGNGYPDPEALWLRAGLSPSVLERLAEADAYAGLGLGRRDALWAVKAIKGNAPLPLFNDTIEGEGIAEQPVTLPAMHLGQEVVEDYVAMRLSLKAHPMELLRPAMTGLTPHDALPEVPLGPMAQRPISVCGLVITRQRPGTASGVVFLTLEDETGVSNVVVWKKVYAQFRRAVMTGRLLRITGHVQREGIVVHVIAHTIEDVSHYLSRLGHPMDDAVGITQPQADDAPRSRTQPRAMHPRDQAKRLFPSRDFH</sequence>
<dbReference type="NCBIfam" id="NF004225">
    <property type="entry name" value="PRK05672.1"/>
    <property type="match status" value="1"/>
</dbReference>
<dbReference type="EMBL" id="FNNB01000016">
    <property type="protein sequence ID" value="SDX73758.1"/>
    <property type="molecule type" value="Genomic_DNA"/>
</dbReference>
<evidence type="ECO:0000256" key="2">
    <source>
        <dbReference type="ARBA" id="ARBA00007391"/>
    </source>
</evidence>
<protein>
    <recommendedName>
        <fullName evidence="4 13">Error-prone DNA polymerase</fullName>
        <ecNumber evidence="3 13">2.7.7.7</ecNumber>
    </recommendedName>
</protein>
<dbReference type="GO" id="GO:0003676">
    <property type="term" value="F:nucleic acid binding"/>
    <property type="evidence" value="ECO:0007669"/>
    <property type="project" value="InterPro"/>
</dbReference>
<evidence type="ECO:0000256" key="1">
    <source>
        <dbReference type="ARBA" id="ARBA00004496"/>
    </source>
</evidence>
<dbReference type="SMART" id="SM00481">
    <property type="entry name" value="POLIIIAc"/>
    <property type="match status" value="1"/>
</dbReference>
<evidence type="ECO:0000256" key="12">
    <source>
        <dbReference type="ARBA" id="ARBA00049244"/>
    </source>
</evidence>
<dbReference type="NCBIfam" id="TIGR00594">
    <property type="entry name" value="polc"/>
    <property type="match status" value="1"/>
</dbReference>
<evidence type="ECO:0000256" key="14">
    <source>
        <dbReference type="SAM" id="MobiDB-lite"/>
    </source>
</evidence>
<dbReference type="InterPro" id="IPR023073">
    <property type="entry name" value="DnaE2"/>
</dbReference>
<dbReference type="STRING" id="60137.SAMN04488041_1165"/>
<evidence type="ECO:0000256" key="13">
    <source>
        <dbReference type="HAMAP-Rule" id="MF_01902"/>
    </source>
</evidence>
<dbReference type="Gene3D" id="3.20.20.140">
    <property type="entry name" value="Metal-dependent hydrolases"/>
    <property type="match status" value="1"/>
</dbReference>
<dbReference type="AlphaFoldDB" id="A0A1H3E669"/>
<dbReference type="InterPro" id="IPR004013">
    <property type="entry name" value="PHP_dom"/>
</dbReference>
<comment type="subcellular location">
    <subcellularLocation>
        <location evidence="1 13">Cytoplasm</location>
    </subcellularLocation>
</comment>
<evidence type="ECO:0000313" key="17">
    <source>
        <dbReference type="Proteomes" id="UP000183076"/>
    </source>
</evidence>
<keyword evidence="11 13" id="KW-0234">DNA repair</keyword>
<evidence type="ECO:0000313" key="16">
    <source>
        <dbReference type="EMBL" id="SDX73758.1"/>
    </source>
</evidence>
<dbReference type="GeneID" id="94022570"/>